<name>A0ABQ3Y673_9ACTN</name>
<reference evidence="1 2" key="1">
    <citation type="submission" date="2021-01" db="EMBL/GenBank/DDBJ databases">
        <title>Whole genome shotgun sequence of Actinoplanes deccanensis NBRC 13994.</title>
        <authorList>
            <person name="Komaki H."/>
            <person name="Tamura T."/>
        </authorList>
    </citation>
    <scope>NUCLEOTIDE SEQUENCE [LARGE SCALE GENOMIC DNA]</scope>
    <source>
        <strain evidence="1 2">NBRC 13994</strain>
    </source>
</reference>
<keyword evidence="2" id="KW-1185">Reference proteome</keyword>
<protein>
    <submittedName>
        <fullName evidence="1">Uncharacterized protein</fullName>
    </submittedName>
</protein>
<proteinExistence type="predicted"/>
<dbReference type="EMBL" id="BOMI01000080">
    <property type="protein sequence ID" value="GID75487.1"/>
    <property type="molecule type" value="Genomic_DNA"/>
</dbReference>
<dbReference type="Proteomes" id="UP000609879">
    <property type="component" value="Unassembled WGS sequence"/>
</dbReference>
<evidence type="ECO:0000313" key="1">
    <source>
        <dbReference type="EMBL" id="GID75487.1"/>
    </source>
</evidence>
<organism evidence="1 2">
    <name type="scientific">Paractinoplanes deccanensis</name>
    <dbReference type="NCBI Taxonomy" id="113561"/>
    <lineage>
        <taxon>Bacteria</taxon>
        <taxon>Bacillati</taxon>
        <taxon>Actinomycetota</taxon>
        <taxon>Actinomycetes</taxon>
        <taxon>Micromonosporales</taxon>
        <taxon>Micromonosporaceae</taxon>
        <taxon>Paractinoplanes</taxon>
    </lineage>
</organism>
<gene>
    <name evidence="1" type="ORF">Ade02nite_41280</name>
</gene>
<comment type="caution">
    <text evidence="1">The sequence shown here is derived from an EMBL/GenBank/DDBJ whole genome shotgun (WGS) entry which is preliminary data.</text>
</comment>
<accession>A0ABQ3Y673</accession>
<sequence>MTLDQRLAADGLLRLDVVLDDRPKHLELAVIETHMTPPPGLCPIAGTPADRVPVYVAADGNAMIECTVYSST</sequence>
<evidence type="ECO:0000313" key="2">
    <source>
        <dbReference type="Proteomes" id="UP000609879"/>
    </source>
</evidence>